<feature type="domain" description="C2" evidence="8">
    <location>
        <begin position="751"/>
        <end position="876"/>
    </location>
</feature>
<dbReference type="RefSeq" id="XP_036370790.1">
    <property type="nucleotide sequence ID" value="XM_036514897.1"/>
</dbReference>
<dbReference type="Pfam" id="PF18111">
    <property type="entry name" value="RPGR1_C"/>
    <property type="match status" value="1"/>
</dbReference>
<keyword evidence="4" id="KW-0969">Cilium</keyword>
<comment type="subcellular location">
    <subcellularLocation>
        <location evidence="1">Cell projection</location>
        <location evidence="1">Cilium</location>
    </subcellularLocation>
</comment>
<dbReference type="InterPro" id="IPR000008">
    <property type="entry name" value="C2_dom"/>
</dbReference>
<feature type="region of interest" description="Disordered" evidence="7">
    <location>
        <begin position="1159"/>
        <end position="1208"/>
    </location>
</feature>
<accession>A0A6P7TMI0</accession>
<evidence type="ECO:0000313" key="11">
    <source>
        <dbReference type="RefSeq" id="XP_036370790.1"/>
    </source>
</evidence>
<evidence type="ECO:0000313" key="10">
    <source>
        <dbReference type="RefSeq" id="XP_029652828.1"/>
    </source>
</evidence>
<feature type="region of interest" description="Disordered" evidence="7">
    <location>
        <begin position="977"/>
        <end position="1099"/>
    </location>
</feature>
<keyword evidence="9" id="KW-1185">Reference proteome</keyword>
<name>A0A6P7TMI0_9MOLL</name>
<dbReference type="GO" id="GO:1905515">
    <property type="term" value="P:non-motile cilium assembly"/>
    <property type="evidence" value="ECO:0007669"/>
    <property type="project" value="TreeGrafter"/>
</dbReference>
<feature type="compositionally biased region" description="Basic residues" evidence="7">
    <location>
        <begin position="1180"/>
        <end position="1189"/>
    </location>
</feature>
<dbReference type="PANTHER" id="PTHR14240">
    <property type="entry name" value="RETINITIS PIGMENTOSA GTPASE REGULATOR-INTERACTING PROTEIN"/>
    <property type="match status" value="1"/>
</dbReference>
<sequence length="1429" mass="161863">MTETSDTTVSKEHFLDVKIADPKADQHKKGISSWNRGDLEDRYLRLYEDHIYLKKHCHKQEDRLKRLGTKVMQLVVDRKKSALEGKGKVSVSGGSVSQETVNDMETKMYAYEKQNKQLKEKLRITKQHLLIASKQTTAYNHVQPRINTGLPKPPPEPRILKNRRVIGPQLSKTKMKISSPEDSPSEVDLQTLSKLQEENEYLQRTIEMQQQQVEDLQRESRMKEIQFQEDISMLKLQINSDQRVNVEENTELIRIQRECKEKCSQMQQLQVKYQQLEEDLSTMRLTYQSVLGEMDRLTAQLKEEQSKQLSLQQQLKMATSKSASIRELQEQIISLQNDKQLLVESNDKLTRSAFDLEREREWRQRESALKVQIAQLEAAINADLGERSNVIDRLNKEIAENSEAERLLREVRIENYQLQEQNEELKKKMSIFTSKSDVDLTELEEALTLVRSKQDSVNKTPSFVMQVDTEVEKVSHQNVHQLESDYAAMVHELEKTRNMLLLQYKINKDYHKEIEAAHQKTEHTQRECEIRLNEYATLLDIRAARIKKMESQLRDIAYGTKQQKLALSLELDKSNEMDENIQLERGQNIFEIHVHKVNLTTEAVSALQNTEPALFCTWEFYEFELQSTPVIRGTAPVFDFTSQYVITIDDFFLHYIQKSSCTLELQQSLGQSYQTLAACQLTFRDLFEHPPGRIHSTAFLIGIEPTNMELKFGSVEYWINLRLPMEQAVRLYKERIKALGYISSNDRSAKQALKALDSLADQRPDGNINELHVKILRCTNLTSRRKDVQPSPYCVYQFFDFPDHDTVILHSTNNPEFNDHRTFPVVMNAALDNYLRSVALQIYVFDDCDPEETGYLCSTNIPLLSLAHDGAIKGFFELHEPTPAPAAASTSITTPSVPAPPTVNGQIEIAVHWQNAYLAPPPTLSMPHISAISSTEAGSDQVQIHNLQTPASSATMVIDDDDDDGVVRRQSIVSLQEPVKLREGSSSNSSMAAKAAHASSSSIGNMPPSSPLTSSSSISAPLSSSISAPSSRSQFARQDPSAVVAPSPLPSSSHEGVSFTTSTPAMAASTAAVQSPDVLPQKLQRSSQPKPALRRTIPKQLKFEEDYSTITLANTTNTDVPSNAVVGMKNNQKLLNEWKNNSSVQSNEAFEHQYQDNIGNSEYVGSSGSGRGSDVGASKERKRKKKKKKESKEEQSSSENVREGGGGKEFAEQVEEEVEEMIQASYEEAPSSYSDNEDLVIPTAVNSSKNSTGRDKDGDTVTVVVSYLTLDENSPPLLNDRVTQLYIEYRFLNYPPEELETPYPLPKPRADQPIHFNFSKCLHVDYQNNYEKRQFLASMLLPDDPDGGSIRFTVVSEPEKDAQTEECEEIGVAYVSLVDILKNKKDIVDEEIPIYDIENQRHQVPIGRLNVSVICLKALQAVDREIVRH</sequence>
<evidence type="ECO:0000259" key="8">
    <source>
        <dbReference type="PROSITE" id="PS50004"/>
    </source>
</evidence>
<evidence type="ECO:0000256" key="3">
    <source>
        <dbReference type="ARBA" id="ARBA00023054"/>
    </source>
</evidence>
<dbReference type="RefSeq" id="XP_029652828.1">
    <property type="nucleotide sequence ID" value="XM_029796968.2"/>
</dbReference>
<proteinExistence type="inferred from homology"/>
<evidence type="ECO:0000256" key="1">
    <source>
        <dbReference type="ARBA" id="ARBA00004138"/>
    </source>
</evidence>
<dbReference type="FunFam" id="2.60.40.150:FF:000073">
    <property type="entry name" value="protein fantom isoform X1"/>
    <property type="match status" value="1"/>
</dbReference>
<evidence type="ECO:0000256" key="7">
    <source>
        <dbReference type="SAM" id="MobiDB-lite"/>
    </source>
</evidence>
<dbReference type="InterPro" id="IPR035892">
    <property type="entry name" value="C2_domain_sf"/>
</dbReference>
<dbReference type="Gene3D" id="2.60.40.150">
    <property type="entry name" value="C2 domain"/>
    <property type="match status" value="3"/>
</dbReference>
<dbReference type="InterPro" id="IPR021656">
    <property type="entry name" value="C2-C2_1"/>
</dbReference>
<dbReference type="GO" id="GO:0035869">
    <property type="term" value="C:ciliary transition zone"/>
    <property type="evidence" value="ECO:0007669"/>
    <property type="project" value="TreeGrafter"/>
</dbReference>
<dbReference type="SMART" id="SM00239">
    <property type="entry name" value="C2"/>
    <property type="match status" value="1"/>
</dbReference>
<dbReference type="PROSITE" id="PS50004">
    <property type="entry name" value="C2"/>
    <property type="match status" value="1"/>
</dbReference>
<evidence type="ECO:0000256" key="2">
    <source>
        <dbReference type="ARBA" id="ARBA00006042"/>
    </source>
</evidence>
<organism evidence="9 10">
    <name type="scientific">Octopus sinensis</name>
    <name type="common">East Asian common octopus</name>
    <dbReference type="NCBI Taxonomy" id="2607531"/>
    <lineage>
        <taxon>Eukaryota</taxon>
        <taxon>Metazoa</taxon>
        <taxon>Spiralia</taxon>
        <taxon>Lophotrochozoa</taxon>
        <taxon>Mollusca</taxon>
        <taxon>Cephalopoda</taxon>
        <taxon>Coleoidea</taxon>
        <taxon>Octopodiformes</taxon>
        <taxon>Octopoda</taxon>
        <taxon>Incirrata</taxon>
        <taxon>Octopodidae</taxon>
        <taxon>Octopus</taxon>
    </lineage>
</organism>
<protein>
    <submittedName>
        <fullName evidence="10 11">Protein fantom-like isoform X1</fullName>
    </submittedName>
</protein>
<dbReference type="InterPro" id="IPR031139">
    <property type="entry name" value="RPGRIP1_fam"/>
</dbReference>
<feature type="compositionally biased region" description="Low complexity" evidence="7">
    <location>
        <begin position="985"/>
        <end position="1033"/>
    </location>
</feature>
<feature type="compositionally biased region" description="Basic and acidic residues" evidence="7">
    <location>
        <begin position="1190"/>
        <end position="1208"/>
    </location>
</feature>
<evidence type="ECO:0000313" key="9">
    <source>
        <dbReference type="Proteomes" id="UP000515154"/>
    </source>
</evidence>
<dbReference type="CDD" id="cd00030">
    <property type="entry name" value="C2"/>
    <property type="match status" value="1"/>
</dbReference>
<feature type="compositionally biased region" description="Low complexity" evidence="7">
    <location>
        <begin position="1040"/>
        <end position="1075"/>
    </location>
</feature>
<evidence type="ECO:0000256" key="4">
    <source>
        <dbReference type="ARBA" id="ARBA00023069"/>
    </source>
</evidence>
<dbReference type="Pfam" id="PF11618">
    <property type="entry name" value="C2-C2_1"/>
    <property type="match status" value="1"/>
</dbReference>
<evidence type="ECO:0000256" key="5">
    <source>
        <dbReference type="ARBA" id="ARBA00023273"/>
    </source>
</evidence>
<dbReference type="GO" id="GO:0005856">
    <property type="term" value="C:cytoskeleton"/>
    <property type="evidence" value="ECO:0007669"/>
    <property type="project" value="UniProtKB-ARBA"/>
</dbReference>
<gene>
    <name evidence="10 11" type="primary">LOC115225994</name>
</gene>
<dbReference type="PANTHER" id="PTHR14240:SF1">
    <property type="entry name" value="PROTEIN FANTOM-RELATED"/>
    <property type="match status" value="1"/>
</dbReference>
<feature type="coiled-coil region" evidence="6">
    <location>
        <begin position="259"/>
        <end position="345"/>
    </location>
</feature>
<dbReference type="SUPFAM" id="SSF49562">
    <property type="entry name" value="C2 domain (Calcium/lipid-binding domain, CaLB)"/>
    <property type="match status" value="2"/>
</dbReference>
<dbReference type="InterPro" id="IPR041091">
    <property type="entry name" value="RPGRIP1_C"/>
</dbReference>
<feature type="coiled-coil region" evidence="6">
    <location>
        <begin position="192"/>
        <end position="226"/>
    </location>
</feature>
<reference evidence="10 11" key="1">
    <citation type="submission" date="2025-08" db="UniProtKB">
        <authorList>
            <consortium name="RefSeq"/>
        </authorList>
    </citation>
    <scope>IDENTIFICATION</scope>
</reference>
<comment type="similarity">
    <text evidence="2">Belongs to the RPGRIP1 family.</text>
</comment>
<dbReference type="Pfam" id="PF00168">
    <property type="entry name" value="C2"/>
    <property type="match status" value="1"/>
</dbReference>
<keyword evidence="5" id="KW-0966">Cell projection</keyword>
<dbReference type="Proteomes" id="UP000515154">
    <property type="component" value="Linkage group LG29"/>
</dbReference>
<evidence type="ECO:0000256" key="6">
    <source>
        <dbReference type="SAM" id="Coils"/>
    </source>
</evidence>
<keyword evidence="3 6" id="KW-0175">Coiled coil</keyword>
<dbReference type="KEGG" id="osn:115225994"/>
<feature type="coiled-coil region" evidence="6">
    <location>
        <begin position="394"/>
        <end position="428"/>
    </location>
</feature>